<gene>
    <name evidence="1" type="ORF">QAD02_012683</name>
</gene>
<dbReference type="Proteomes" id="UP001239111">
    <property type="component" value="Chromosome 2"/>
</dbReference>
<comment type="caution">
    <text evidence="1">The sequence shown here is derived from an EMBL/GenBank/DDBJ whole genome shotgun (WGS) entry which is preliminary data.</text>
</comment>
<evidence type="ECO:0000313" key="1">
    <source>
        <dbReference type="EMBL" id="KAJ8676896.1"/>
    </source>
</evidence>
<organism evidence="1 2">
    <name type="scientific">Eretmocerus hayati</name>
    <dbReference type="NCBI Taxonomy" id="131215"/>
    <lineage>
        <taxon>Eukaryota</taxon>
        <taxon>Metazoa</taxon>
        <taxon>Ecdysozoa</taxon>
        <taxon>Arthropoda</taxon>
        <taxon>Hexapoda</taxon>
        <taxon>Insecta</taxon>
        <taxon>Pterygota</taxon>
        <taxon>Neoptera</taxon>
        <taxon>Endopterygota</taxon>
        <taxon>Hymenoptera</taxon>
        <taxon>Apocrita</taxon>
        <taxon>Proctotrupomorpha</taxon>
        <taxon>Chalcidoidea</taxon>
        <taxon>Aphelinidae</taxon>
        <taxon>Aphelininae</taxon>
        <taxon>Eretmocerus</taxon>
    </lineage>
</organism>
<accession>A0ACC2P0D9</accession>
<reference evidence="1" key="1">
    <citation type="submission" date="2023-04" db="EMBL/GenBank/DDBJ databases">
        <title>A chromosome-level genome assembly of the parasitoid wasp Eretmocerus hayati.</title>
        <authorList>
            <person name="Zhong Y."/>
            <person name="Liu S."/>
            <person name="Liu Y."/>
        </authorList>
    </citation>
    <scope>NUCLEOTIDE SEQUENCE</scope>
    <source>
        <strain evidence="1">ZJU_SS_LIU_2023</strain>
    </source>
</reference>
<name>A0ACC2P0D9_9HYME</name>
<proteinExistence type="predicted"/>
<protein>
    <submittedName>
        <fullName evidence="1">Uncharacterized protein</fullName>
    </submittedName>
</protein>
<keyword evidence="2" id="KW-1185">Reference proteome</keyword>
<evidence type="ECO:0000313" key="2">
    <source>
        <dbReference type="Proteomes" id="UP001239111"/>
    </source>
</evidence>
<sequence length="215" mass="24697">MACVNRLNCYVCDRRFVLRQMVRIDGKDNANKCDISISRREALGHPPLEVNPPTRMCFACHQNILQEIRLIEDNPLCVRLNVLFQTRSSSCFICGAVDDIRRLSTEAKVEVFVQRNIFITENVRSCEFHLDQQGYILRPLLDGLRAVNRPCINQGPYLQSFLQGLRTVAQRRDRIEDGNSLSGQEFLVFISSPKPQSQELYSYCDPVPIRVAFDT</sequence>
<dbReference type="EMBL" id="CM056742">
    <property type="protein sequence ID" value="KAJ8676896.1"/>
    <property type="molecule type" value="Genomic_DNA"/>
</dbReference>